<dbReference type="EMBL" id="JAHWGI010000007">
    <property type="protein sequence ID" value="KAK3907348.1"/>
    <property type="molecule type" value="Genomic_DNA"/>
</dbReference>
<dbReference type="GO" id="GO:0005840">
    <property type="term" value="C:ribosome"/>
    <property type="evidence" value="ECO:0007669"/>
    <property type="project" value="UniProtKB-KW"/>
</dbReference>
<keyword evidence="2" id="KW-1185">Reference proteome</keyword>
<protein>
    <submittedName>
        <fullName evidence="1">60S ribosomal protein L9-B</fullName>
    </submittedName>
</protein>
<evidence type="ECO:0000313" key="1">
    <source>
        <dbReference type="EMBL" id="KAK3907348.1"/>
    </source>
</evidence>
<name>A0AAE1GR18_9NEOP</name>
<keyword evidence="1" id="KW-0689">Ribosomal protein</keyword>
<dbReference type="Proteomes" id="UP001219518">
    <property type="component" value="Unassembled WGS sequence"/>
</dbReference>
<sequence length="72" mass="8488">MSKTDALLEKDMMNCWIPHLKSFGNFIKFIVLYQSKPCNFCRSWSIIDQSIIKAATMSMKFSKQQDSIHYYV</sequence>
<proteinExistence type="predicted"/>
<evidence type="ECO:0000313" key="2">
    <source>
        <dbReference type="Proteomes" id="UP001219518"/>
    </source>
</evidence>
<dbReference type="AlphaFoldDB" id="A0AAE1GR18"/>
<accession>A0AAE1GR18</accession>
<organism evidence="1 2">
    <name type="scientific">Frankliniella fusca</name>
    <dbReference type="NCBI Taxonomy" id="407009"/>
    <lineage>
        <taxon>Eukaryota</taxon>
        <taxon>Metazoa</taxon>
        <taxon>Ecdysozoa</taxon>
        <taxon>Arthropoda</taxon>
        <taxon>Hexapoda</taxon>
        <taxon>Insecta</taxon>
        <taxon>Pterygota</taxon>
        <taxon>Neoptera</taxon>
        <taxon>Paraneoptera</taxon>
        <taxon>Thysanoptera</taxon>
        <taxon>Terebrantia</taxon>
        <taxon>Thripoidea</taxon>
        <taxon>Thripidae</taxon>
        <taxon>Frankliniella</taxon>
    </lineage>
</organism>
<reference evidence="1" key="2">
    <citation type="journal article" date="2023" name="BMC Genomics">
        <title>Pest status, molecular evolution, and epigenetic factors derived from the genome assembly of Frankliniella fusca, a thysanopteran phytovirus vector.</title>
        <authorList>
            <person name="Catto M.A."/>
            <person name="Labadie P.E."/>
            <person name="Jacobson A.L."/>
            <person name="Kennedy G.G."/>
            <person name="Srinivasan R."/>
            <person name="Hunt B.G."/>
        </authorList>
    </citation>
    <scope>NUCLEOTIDE SEQUENCE</scope>
    <source>
        <strain evidence="1">PL_HMW_Pooled</strain>
    </source>
</reference>
<reference evidence="1" key="1">
    <citation type="submission" date="2021-07" db="EMBL/GenBank/DDBJ databases">
        <authorList>
            <person name="Catto M.A."/>
            <person name="Jacobson A."/>
            <person name="Kennedy G."/>
            <person name="Labadie P."/>
            <person name="Hunt B.G."/>
            <person name="Srinivasan R."/>
        </authorList>
    </citation>
    <scope>NUCLEOTIDE SEQUENCE</scope>
    <source>
        <strain evidence="1">PL_HMW_Pooled</strain>
        <tissue evidence="1">Head</tissue>
    </source>
</reference>
<keyword evidence="1" id="KW-0687">Ribonucleoprotein</keyword>
<gene>
    <name evidence="1" type="ORF">KUF71_018177</name>
</gene>
<comment type="caution">
    <text evidence="1">The sequence shown here is derived from an EMBL/GenBank/DDBJ whole genome shotgun (WGS) entry which is preliminary data.</text>
</comment>